<dbReference type="SUPFAM" id="SSF46785">
    <property type="entry name" value="Winged helix' DNA-binding domain"/>
    <property type="match status" value="1"/>
</dbReference>
<dbReference type="InterPro" id="IPR049874">
    <property type="entry name" value="ROK_cs"/>
</dbReference>
<dbReference type="Gene3D" id="1.10.10.10">
    <property type="entry name" value="Winged helix-like DNA-binding domain superfamily/Winged helix DNA-binding domain"/>
    <property type="match status" value="1"/>
</dbReference>
<organism evidence="2 3">
    <name type="scientific">Skermanella stibiiresistens SB22</name>
    <dbReference type="NCBI Taxonomy" id="1385369"/>
    <lineage>
        <taxon>Bacteria</taxon>
        <taxon>Pseudomonadati</taxon>
        <taxon>Pseudomonadota</taxon>
        <taxon>Alphaproteobacteria</taxon>
        <taxon>Rhodospirillales</taxon>
        <taxon>Azospirillaceae</taxon>
        <taxon>Skermanella</taxon>
    </lineage>
</organism>
<keyword evidence="3" id="KW-1185">Reference proteome</keyword>
<protein>
    <submittedName>
        <fullName evidence="2">Transcriptional regulator</fullName>
    </submittedName>
</protein>
<dbReference type="Proteomes" id="UP000019486">
    <property type="component" value="Unassembled WGS sequence"/>
</dbReference>
<comment type="caution">
    <text evidence="2">The sequence shown here is derived from an EMBL/GenBank/DDBJ whole genome shotgun (WGS) entry which is preliminary data.</text>
</comment>
<dbReference type="AlphaFoldDB" id="W9H936"/>
<dbReference type="STRING" id="1385369.N825_31435"/>
<dbReference type="PANTHER" id="PTHR18964">
    <property type="entry name" value="ROK (REPRESSOR, ORF, KINASE) FAMILY"/>
    <property type="match status" value="1"/>
</dbReference>
<dbReference type="InterPro" id="IPR000600">
    <property type="entry name" value="ROK"/>
</dbReference>
<proteinExistence type="inferred from homology"/>
<name>W9H936_9PROT</name>
<dbReference type="Pfam" id="PF00480">
    <property type="entry name" value="ROK"/>
    <property type="match status" value="1"/>
</dbReference>
<dbReference type="PANTHER" id="PTHR18964:SF173">
    <property type="entry name" value="GLUCOKINASE"/>
    <property type="match status" value="1"/>
</dbReference>
<gene>
    <name evidence="2" type="ORF">N825_31435</name>
</gene>
<evidence type="ECO:0000313" key="2">
    <source>
        <dbReference type="EMBL" id="EWY41172.1"/>
    </source>
</evidence>
<comment type="similarity">
    <text evidence="1">Belongs to the ROK (NagC/XylR) family.</text>
</comment>
<sequence length="423" mass="44867">MNPWSDLSASELAVLDLTFWSPGLSRDTVSTRAAFSKTRANSIIASLLDQGIIEETGPRDSTGGRRAETIRLHRGLGVVLGVDLDATRFDIAVMTPDLHVLARHGEDINVRRGPGLVLARVRAAMRDLLAQCGADPRQVLGIGIGVPGPVNFEAAELVAPPLMPEWDGFSIRADMRSDYAAPIFVDNDVNLMALGELWHLRRTLQNFLVIKVSTGIGCGIVCHGEVYRGANGSAGDVGHICVDSHGPRCHCGNIGCVEAMAAGPAIARMGVEAALSGESAMLAGMLAESRAASPDRSIDFQDVAQASRAGDVASNMIIQRAGGLIGQMLASVVNFFNPSHVFIGGPAARVGPLLLASVRQSVYQRSLALSTRNLEIQYMPSGEDAALVGAGVLGMREAMRGWGRDLGRGWSRTRGFQPEEGRA</sequence>
<dbReference type="PATRIC" id="fig|1385369.3.peg.1929"/>
<dbReference type="EMBL" id="AVFL01000005">
    <property type="protein sequence ID" value="EWY41172.1"/>
    <property type="molecule type" value="Genomic_DNA"/>
</dbReference>
<reference evidence="2 3" key="1">
    <citation type="submission" date="2013-08" db="EMBL/GenBank/DDBJ databases">
        <title>The genome sequence of Skermanella stibiiresistens.</title>
        <authorList>
            <person name="Zhu W."/>
            <person name="Wang G."/>
        </authorList>
    </citation>
    <scope>NUCLEOTIDE SEQUENCE [LARGE SCALE GENOMIC DNA]</scope>
    <source>
        <strain evidence="2 3">SB22</strain>
    </source>
</reference>
<dbReference type="PROSITE" id="PS01125">
    <property type="entry name" value="ROK"/>
    <property type="match status" value="1"/>
</dbReference>
<dbReference type="RefSeq" id="WP_198038246.1">
    <property type="nucleotide sequence ID" value="NZ_AVFL01000005.1"/>
</dbReference>
<dbReference type="InterPro" id="IPR036390">
    <property type="entry name" value="WH_DNA-bd_sf"/>
</dbReference>
<dbReference type="SUPFAM" id="SSF53067">
    <property type="entry name" value="Actin-like ATPase domain"/>
    <property type="match status" value="1"/>
</dbReference>
<dbReference type="InterPro" id="IPR043129">
    <property type="entry name" value="ATPase_NBD"/>
</dbReference>
<dbReference type="Gene3D" id="3.30.420.40">
    <property type="match status" value="2"/>
</dbReference>
<evidence type="ECO:0000256" key="1">
    <source>
        <dbReference type="ARBA" id="ARBA00006479"/>
    </source>
</evidence>
<evidence type="ECO:0000313" key="3">
    <source>
        <dbReference type="Proteomes" id="UP000019486"/>
    </source>
</evidence>
<dbReference type="InterPro" id="IPR036388">
    <property type="entry name" value="WH-like_DNA-bd_sf"/>
</dbReference>
<accession>W9H936</accession>